<name>A0A5C6AL94_9BACT</name>
<dbReference type="Pfam" id="PF00535">
    <property type="entry name" value="Glycos_transf_2"/>
    <property type="match status" value="1"/>
</dbReference>
<comment type="caution">
    <text evidence="6">The sequence shown here is derived from an EMBL/GenBank/DDBJ whole genome shotgun (WGS) entry which is preliminary data.</text>
</comment>
<dbReference type="GO" id="GO:0016757">
    <property type="term" value="F:glycosyltransferase activity"/>
    <property type="evidence" value="ECO:0007669"/>
    <property type="project" value="UniProtKB-KW"/>
</dbReference>
<comment type="similarity">
    <text evidence="1">Belongs to the glycosyltransferase 2 family.</text>
</comment>
<dbReference type="Gene3D" id="3.90.550.10">
    <property type="entry name" value="Spore Coat Polysaccharide Biosynthesis Protein SpsA, Chain A"/>
    <property type="match status" value="1"/>
</dbReference>
<dbReference type="EC" id="2.4.-.-" evidence="6"/>
<accession>A0A5C6AL94</accession>
<dbReference type="PANTHER" id="PTHR43685">
    <property type="entry name" value="GLYCOSYLTRANSFERASE"/>
    <property type="match status" value="1"/>
</dbReference>
<dbReference type="PANTHER" id="PTHR43685:SF5">
    <property type="entry name" value="GLYCOSYLTRANSFERASE EPSE-RELATED"/>
    <property type="match status" value="1"/>
</dbReference>
<organism evidence="6 7">
    <name type="scientific">Botrimarina colliarenosi</name>
    <dbReference type="NCBI Taxonomy" id="2528001"/>
    <lineage>
        <taxon>Bacteria</taxon>
        <taxon>Pseudomonadati</taxon>
        <taxon>Planctomycetota</taxon>
        <taxon>Planctomycetia</taxon>
        <taxon>Pirellulales</taxon>
        <taxon>Lacipirellulaceae</taxon>
        <taxon>Botrimarina</taxon>
    </lineage>
</organism>
<feature type="region of interest" description="Disordered" evidence="4">
    <location>
        <begin position="243"/>
        <end position="265"/>
    </location>
</feature>
<feature type="compositionally biased region" description="Basic and acidic residues" evidence="4">
    <location>
        <begin position="243"/>
        <end position="260"/>
    </location>
</feature>
<keyword evidence="7" id="KW-1185">Reference proteome</keyword>
<keyword evidence="2 6" id="KW-0328">Glycosyltransferase</keyword>
<evidence type="ECO:0000256" key="4">
    <source>
        <dbReference type="SAM" id="MobiDB-lite"/>
    </source>
</evidence>
<gene>
    <name evidence="6" type="primary">epsE_2</name>
    <name evidence="6" type="ORF">Pla108_09720</name>
</gene>
<reference evidence="6 7" key="1">
    <citation type="submission" date="2019-02" db="EMBL/GenBank/DDBJ databases">
        <title>Deep-cultivation of Planctomycetes and their phenomic and genomic characterization uncovers novel biology.</title>
        <authorList>
            <person name="Wiegand S."/>
            <person name="Jogler M."/>
            <person name="Boedeker C."/>
            <person name="Pinto D."/>
            <person name="Vollmers J."/>
            <person name="Rivas-Marin E."/>
            <person name="Kohn T."/>
            <person name="Peeters S.H."/>
            <person name="Heuer A."/>
            <person name="Rast P."/>
            <person name="Oberbeckmann S."/>
            <person name="Bunk B."/>
            <person name="Jeske O."/>
            <person name="Meyerdierks A."/>
            <person name="Storesund J.E."/>
            <person name="Kallscheuer N."/>
            <person name="Luecker S."/>
            <person name="Lage O.M."/>
            <person name="Pohl T."/>
            <person name="Merkel B.J."/>
            <person name="Hornburger P."/>
            <person name="Mueller R.-W."/>
            <person name="Bruemmer F."/>
            <person name="Labrenz M."/>
            <person name="Spormann A.M."/>
            <person name="Op Den Camp H."/>
            <person name="Overmann J."/>
            <person name="Amann R."/>
            <person name="Jetten M.S.M."/>
            <person name="Mascher T."/>
            <person name="Medema M.H."/>
            <person name="Devos D.P."/>
            <person name="Kaster A.-K."/>
            <person name="Ovreas L."/>
            <person name="Rohde M."/>
            <person name="Galperin M.Y."/>
            <person name="Jogler C."/>
        </authorList>
    </citation>
    <scope>NUCLEOTIDE SEQUENCE [LARGE SCALE GENOMIC DNA]</scope>
    <source>
        <strain evidence="6 7">Pla108</strain>
    </source>
</reference>
<keyword evidence="3 6" id="KW-0808">Transferase</keyword>
<dbReference type="InterPro" id="IPR050834">
    <property type="entry name" value="Glycosyltransf_2"/>
</dbReference>
<evidence type="ECO:0000256" key="3">
    <source>
        <dbReference type="ARBA" id="ARBA00022679"/>
    </source>
</evidence>
<dbReference type="OrthoDB" id="9772170at2"/>
<dbReference type="EMBL" id="SJPR01000001">
    <property type="protein sequence ID" value="TWU00029.1"/>
    <property type="molecule type" value="Genomic_DNA"/>
</dbReference>
<dbReference type="RefSeq" id="WP_146443536.1">
    <property type="nucleotide sequence ID" value="NZ_SJPR01000001.1"/>
</dbReference>
<dbReference type="InterPro" id="IPR029044">
    <property type="entry name" value="Nucleotide-diphossugar_trans"/>
</dbReference>
<dbReference type="SUPFAM" id="SSF53448">
    <property type="entry name" value="Nucleotide-diphospho-sugar transferases"/>
    <property type="match status" value="1"/>
</dbReference>
<protein>
    <submittedName>
        <fullName evidence="6">Putative glycosyltransferase EpsE</fullName>
        <ecNumber evidence="6">2.4.-.-</ecNumber>
    </submittedName>
</protein>
<dbReference type="AlphaFoldDB" id="A0A5C6AL94"/>
<evidence type="ECO:0000256" key="1">
    <source>
        <dbReference type="ARBA" id="ARBA00006739"/>
    </source>
</evidence>
<evidence type="ECO:0000313" key="6">
    <source>
        <dbReference type="EMBL" id="TWU00029.1"/>
    </source>
</evidence>
<proteinExistence type="inferred from homology"/>
<dbReference type="Proteomes" id="UP000317421">
    <property type="component" value="Unassembled WGS sequence"/>
</dbReference>
<evidence type="ECO:0000256" key="2">
    <source>
        <dbReference type="ARBA" id="ARBA00022676"/>
    </source>
</evidence>
<evidence type="ECO:0000313" key="7">
    <source>
        <dbReference type="Proteomes" id="UP000317421"/>
    </source>
</evidence>
<dbReference type="InterPro" id="IPR001173">
    <property type="entry name" value="Glyco_trans_2-like"/>
</dbReference>
<feature type="domain" description="Glycosyltransferase 2-like" evidence="5">
    <location>
        <begin position="13"/>
        <end position="170"/>
    </location>
</feature>
<evidence type="ECO:0000259" key="5">
    <source>
        <dbReference type="Pfam" id="PF00535"/>
    </source>
</evidence>
<feature type="region of interest" description="Disordered" evidence="4">
    <location>
        <begin position="322"/>
        <end position="343"/>
    </location>
</feature>
<sequence>MPRPNATPHPAASFVLPVYNGERYLRETLASLRWQTFANWEAVCVNDGSTDGSLAILRDFAAADPRFRIIDQPNAGIVAALNRGLAEARAEWIARIDADDVALPHRLATQLDFVGRHPEVALVGSAVTTMDPTGDLLRTLPCPTEHEAIESALLAGAAPIAHPTVLMRRDAVLAAGGYRADYEWVEDADLWLRLALTGRLANLAEPLLRYRLHPGSVCWNRRTEQSQRMTQLLLEARAERGLAPLSRREPSQRKLSDPRGKWARQAARNGNLATAWRLWRELATAEPLSPTTWRCGAEALVRGALAIASGRRDVPCPTPDWREWDCPHDTPAPQVTPAPSQAA</sequence>